<gene>
    <name evidence="2" type="ORF">RBSH_03308</name>
</gene>
<dbReference type="PATRIC" id="fig|993517.3.peg.3588"/>
<dbReference type="InterPro" id="IPR051044">
    <property type="entry name" value="MAG_DAG_Lipase"/>
</dbReference>
<dbReference type="Proteomes" id="UP000007993">
    <property type="component" value="Unassembled WGS sequence"/>
</dbReference>
<dbReference type="FunFam" id="3.40.50.1820:FF:000201">
    <property type="entry name" value="Alpha/beta fold hydrolase"/>
    <property type="match status" value="1"/>
</dbReference>
<dbReference type="AlphaFoldDB" id="K5DEZ6"/>
<feature type="domain" description="Serine aminopeptidase S33" evidence="1">
    <location>
        <begin position="43"/>
        <end position="274"/>
    </location>
</feature>
<protein>
    <submittedName>
        <fullName evidence="2">Lysophospholipase</fullName>
    </submittedName>
</protein>
<dbReference type="PANTHER" id="PTHR11614">
    <property type="entry name" value="PHOSPHOLIPASE-RELATED"/>
    <property type="match status" value="1"/>
</dbReference>
<dbReference type="InterPro" id="IPR022742">
    <property type="entry name" value="Hydrolase_4"/>
</dbReference>
<dbReference type="SUPFAM" id="SSF53474">
    <property type="entry name" value="alpha/beta-Hydrolases"/>
    <property type="match status" value="1"/>
</dbReference>
<evidence type="ECO:0000259" key="1">
    <source>
        <dbReference type="Pfam" id="PF12146"/>
    </source>
</evidence>
<name>K5DEZ6_RHOBT</name>
<reference evidence="2 3" key="1">
    <citation type="journal article" date="2013" name="Mar. Genomics">
        <title>Expression of sulfatases in Rhodopirellula baltica and the diversity of sulfatases in the genus Rhodopirellula.</title>
        <authorList>
            <person name="Wegner C.E."/>
            <person name="Richter-Heitmann T."/>
            <person name="Klindworth A."/>
            <person name="Klockow C."/>
            <person name="Richter M."/>
            <person name="Achstetter T."/>
            <person name="Glockner F.O."/>
            <person name="Harder J."/>
        </authorList>
    </citation>
    <scope>NUCLEOTIDE SEQUENCE [LARGE SCALE GENOMIC DNA]</scope>
    <source>
        <strain evidence="2 3">SH28</strain>
    </source>
</reference>
<dbReference type="Gene3D" id="3.40.50.1820">
    <property type="entry name" value="alpha/beta hydrolase"/>
    <property type="match status" value="1"/>
</dbReference>
<sequence length="296" mass="32687">MSLHRPAINHILFMAIAIDESALNTPDGRQLHCRRAGPSSAELTFVVVHGLGEHSGCYDDFVDRMRALDRGVVIYDQHGHGQSPGARGDAPSFDTLVDDIAVALEFAAKQFPRAELVLLGHSMGGNLVLNHLLGRDHEYVKRAVVTNPMILPPNPPTRPQAFAAWLTGKLIPHIRVSASIEPTQLTHDTEALRELAEDDLTHEKLSIGIGSQLVNHGIWLTDHAKELNVKLLVLTGEEDELCDSETTDEFVASAGRRCHRVSFDGLRHSLLIEDEREQVYDAIETWLLDTASLSIE</sequence>
<comment type="caution">
    <text evidence="2">The sequence shown here is derived from an EMBL/GenBank/DDBJ whole genome shotgun (WGS) entry which is preliminary data.</text>
</comment>
<proteinExistence type="predicted"/>
<dbReference type="Pfam" id="PF12146">
    <property type="entry name" value="Hydrolase_4"/>
    <property type="match status" value="1"/>
</dbReference>
<evidence type="ECO:0000313" key="2">
    <source>
        <dbReference type="EMBL" id="EKK01399.1"/>
    </source>
</evidence>
<dbReference type="InterPro" id="IPR029058">
    <property type="entry name" value="AB_hydrolase_fold"/>
</dbReference>
<dbReference type="EMBL" id="AMCW01000098">
    <property type="protein sequence ID" value="EKK01399.1"/>
    <property type="molecule type" value="Genomic_DNA"/>
</dbReference>
<organism evidence="2 3">
    <name type="scientific">Rhodopirellula baltica SH28</name>
    <dbReference type="NCBI Taxonomy" id="993517"/>
    <lineage>
        <taxon>Bacteria</taxon>
        <taxon>Pseudomonadati</taxon>
        <taxon>Planctomycetota</taxon>
        <taxon>Planctomycetia</taxon>
        <taxon>Pirellulales</taxon>
        <taxon>Pirellulaceae</taxon>
        <taxon>Rhodopirellula</taxon>
    </lineage>
</organism>
<evidence type="ECO:0000313" key="3">
    <source>
        <dbReference type="Proteomes" id="UP000007993"/>
    </source>
</evidence>
<accession>K5DEZ6</accession>